<evidence type="ECO:0000313" key="2">
    <source>
        <dbReference type="Proteomes" id="UP001161247"/>
    </source>
</evidence>
<protein>
    <submittedName>
        <fullName evidence="1">OLC1v1015951C1</fullName>
    </submittedName>
</protein>
<dbReference type="Proteomes" id="UP001161247">
    <property type="component" value="Chromosome 8"/>
</dbReference>
<dbReference type="AlphaFoldDB" id="A0AAV1E4K0"/>
<gene>
    <name evidence="1" type="ORF">OLC1_LOCUS21699</name>
</gene>
<proteinExistence type="predicted"/>
<dbReference type="EMBL" id="OX459125">
    <property type="protein sequence ID" value="CAI9115115.1"/>
    <property type="molecule type" value="Genomic_DNA"/>
</dbReference>
<organism evidence="1 2">
    <name type="scientific">Oldenlandia corymbosa var. corymbosa</name>
    <dbReference type="NCBI Taxonomy" id="529605"/>
    <lineage>
        <taxon>Eukaryota</taxon>
        <taxon>Viridiplantae</taxon>
        <taxon>Streptophyta</taxon>
        <taxon>Embryophyta</taxon>
        <taxon>Tracheophyta</taxon>
        <taxon>Spermatophyta</taxon>
        <taxon>Magnoliopsida</taxon>
        <taxon>eudicotyledons</taxon>
        <taxon>Gunneridae</taxon>
        <taxon>Pentapetalae</taxon>
        <taxon>asterids</taxon>
        <taxon>lamiids</taxon>
        <taxon>Gentianales</taxon>
        <taxon>Rubiaceae</taxon>
        <taxon>Rubioideae</taxon>
        <taxon>Spermacoceae</taxon>
        <taxon>Hedyotis-Oldenlandia complex</taxon>
        <taxon>Oldenlandia</taxon>
    </lineage>
</organism>
<keyword evidence="2" id="KW-1185">Reference proteome</keyword>
<sequence length="167" mass="19710">MYAMISSILSKFGDVHNTDKVRSLEKELTDAVNALNLRAHSRLIQRFKQQEEEWKHRLHQYYLDFHASLSLEANIYEEIEMLKEENSRLRTRENIVVSPWFLEKFDTLALVESQIKVCTEHFIAAIDLLEKRTKEAEFYSRQAAVLQKHTGGPRDFFTHSRRRRSGG</sequence>
<reference evidence="1" key="1">
    <citation type="submission" date="2023-03" db="EMBL/GenBank/DDBJ databases">
        <authorList>
            <person name="Julca I."/>
        </authorList>
    </citation>
    <scope>NUCLEOTIDE SEQUENCE</scope>
</reference>
<evidence type="ECO:0000313" key="1">
    <source>
        <dbReference type="EMBL" id="CAI9115115.1"/>
    </source>
</evidence>
<name>A0AAV1E4K0_OLDCO</name>
<accession>A0AAV1E4K0</accession>